<dbReference type="Gene3D" id="3.60.10.10">
    <property type="entry name" value="Endonuclease/exonuclease/phosphatase"/>
    <property type="match status" value="1"/>
</dbReference>
<evidence type="ECO:0000313" key="3">
    <source>
        <dbReference type="Proteomes" id="UP000000304"/>
    </source>
</evidence>
<reference evidence="2 3" key="1">
    <citation type="journal article" date="2007" name="Nature">
        <title>Evolution of genes and genomes on the Drosophila phylogeny.</title>
        <authorList>
            <consortium name="Drosophila 12 Genomes Consortium"/>
            <person name="Clark A.G."/>
            <person name="Eisen M.B."/>
            <person name="Smith D.R."/>
            <person name="Bergman C.M."/>
            <person name="Oliver B."/>
            <person name="Markow T.A."/>
            <person name="Kaufman T.C."/>
            <person name="Kellis M."/>
            <person name="Gelbart W."/>
            <person name="Iyer V.N."/>
            <person name="Pollard D.A."/>
            <person name="Sackton T.B."/>
            <person name="Larracuente A.M."/>
            <person name="Singh N.D."/>
            <person name="Abad J.P."/>
            <person name="Abt D.N."/>
            <person name="Adryan B."/>
            <person name="Aguade M."/>
            <person name="Akashi H."/>
            <person name="Anderson W.W."/>
            <person name="Aquadro C.F."/>
            <person name="Ardell D.H."/>
            <person name="Arguello R."/>
            <person name="Artieri C.G."/>
            <person name="Barbash D.A."/>
            <person name="Barker D."/>
            <person name="Barsanti P."/>
            <person name="Batterham P."/>
            <person name="Batzoglou S."/>
            <person name="Begun D."/>
            <person name="Bhutkar A."/>
            <person name="Blanco E."/>
            <person name="Bosak S.A."/>
            <person name="Bradley R.K."/>
            <person name="Brand A.D."/>
            <person name="Brent M.R."/>
            <person name="Brooks A.N."/>
            <person name="Brown R.H."/>
            <person name="Butlin R.K."/>
            <person name="Caggese C."/>
            <person name="Calvi B.R."/>
            <person name="Bernardo de Carvalho A."/>
            <person name="Caspi A."/>
            <person name="Castrezana S."/>
            <person name="Celniker S.E."/>
            <person name="Chang J.L."/>
            <person name="Chapple C."/>
            <person name="Chatterji S."/>
            <person name="Chinwalla A."/>
            <person name="Civetta A."/>
            <person name="Clifton S.W."/>
            <person name="Comeron J.M."/>
            <person name="Costello J.C."/>
            <person name="Coyne J.A."/>
            <person name="Daub J."/>
            <person name="David R.G."/>
            <person name="Delcher A.L."/>
            <person name="Delehaunty K."/>
            <person name="Do C.B."/>
            <person name="Ebling H."/>
            <person name="Edwards K."/>
            <person name="Eickbush T."/>
            <person name="Evans J.D."/>
            <person name="Filipski A."/>
            <person name="Findeiss S."/>
            <person name="Freyhult E."/>
            <person name="Fulton L."/>
            <person name="Fulton R."/>
            <person name="Garcia A.C."/>
            <person name="Gardiner A."/>
            <person name="Garfield D.A."/>
            <person name="Garvin B.E."/>
            <person name="Gibson G."/>
            <person name="Gilbert D."/>
            <person name="Gnerre S."/>
            <person name="Godfrey J."/>
            <person name="Good R."/>
            <person name="Gotea V."/>
            <person name="Gravely B."/>
            <person name="Greenberg A.J."/>
            <person name="Griffiths-Jones S."/>
            <person name="Gross S."/>
            <person name="Guigo R."/>
            <person name="Gustafson E.A."/>
            <person name="Haerty W."/>
            <person name="Hahn M.W."/>
            <person name="Halligan D.L."/>
            <person name="Halpern A.L."/>
            <person name="Halter G.M."/>
            <person name="Han M.V."/>
            <person name="Heger A."/>
            <person name="Hillier L."/>
            <person name="Hinrichs A.S."/>
            <person name="Holmes I."/>
            <person name="Hoskins R.A."/>
            <person name="Hubisz M.J."/>
            <person name="Hultmark D."/>
            <person name="Huntley M.A."/>
            <person name="Jaffe D.B."/>
            <person name="Jagadeeshan S."/>
            <person name="Jeck W.R."/>
            <person name="Johnson J."/>
            <person name="Jones C.D."/>
            <person name="Jordan W.C."/>
            <person name="Karpen G.H."/>
            <person name="Kataoka E."/>
            <person name="Keightley P.D."/>
            <person name="Kheradpour P."/>
            <person name="Kirkness E.F."/>
            <person name="Koerich L.B."/>
            <person name="Kristiansen K."/>
            <person name="Kudrna D."/>
            <person name="Kulathinal R.J."/>
            <person name="Kumar S."/>
            <person name="Kwok R."/>
            <person name="Lander E."/>
            <person name="Langley C.H."/>
            <person name="Lapoint R."/>
            <person name="Lazzaro B.P."/>
            <person name="Lee S.J."/>
            <person name="Levesque L."/>
            <person name="Li R."/>
            <person name="Lin C.F."/>
            <person name="Lin M.F."/>
            <person name="Lindblad-Toh K."/>
            <person name="Llopart A."/>
            <person name="Long M."/>
            <person name="Low L."/>
            <person name="Lozovsky E."/>
            <person name="Lu J."/>
            <person name="Luo M."/>
            <person name="Machado C.A."/>
            <person name="Makalowski W."/>
            <person name="Marzo M."/>
            <person name="Matsuda M."/>
            <person name="Matzkin L."/>
            <person name="McAllister B."/>
            <person name="McBride C.S."/>
            <person name="McKernan B."/>
            <person name="McKernan K."/>
            <person name="Mendez-Lago M."/>
            <person name="Minx P."/>
            <person name="Mollenhauer M.U."/>
            <person name="Montooth K."/>
            <person name="Mount S.M."/>
            <person name="Mu X."/>
            <person name="Myers E."/>
            <person name="Negre B."/>
            <person name="Newfeld S."/>
            <person name="Nielsen R."/>
            <person name="Noor M.A."/>
            <person name="O'Grady P."/>
            <person name="Pachter L."/>
            <person name="Papaceit M."/>
            <person name="Parisi M.J."/>
            <person name="Parisi M."/>
            <person name="Parts L."/>
            <person name="Pedersen J.S."/>
            <person name="Pesole G."/>
            <person name="Phillippy A.M."/>
            <person name="Ponting C.P."/>
            <person name="Pop M."/>
            <person name="Porcelli D."/>
            <person name="Powell J.R."/>
            <person name="Prohaska S."/>
            <person name="Pruitt K."/>
            <person name="Puig M."/>
            <person name="Quesneville H."/>
            <person name="Ram K.R."/>
            <person name="Rand D."/>
            <person name="Rasmussen M.D."/>
            <person name="Reed L.K."/>
            <person name="Reenan R."/>
            <person name="Reily A."/>
            <person name="Remington K.A."/>
            <person name="Rieger T.T."/>
            <person name="Ritchie M.G."/>
            <person name="Robin C."/>
            <person name="Rogers Y.H."/>
            <person name="Rohde C."/>
            <person name="Rozas J."/>
            <person name="Rubenfield M.J."/>
            <person name="Ruiz A."/>
            <person name="Russo S."/>
            <person name="Salzberg S.L."/>
            <person name="Sanchez-Gracia A."/>
            <person name="Saranga D.J."/>
            <person name="Sato H."/>
            <person name="Schaeffer S.W."/>
            <person name="Schatz M.C."/>
            <person name="Schlenke T."/>
            <person name="Schwartz R."/>
            <person name="Segarra C."/>
            <person name="Singh R.S."/>
            <person name="Sirot L."/>
            <person name="Sirota M."/>
            <person name="Sisneros N.B."/>
            <person name="Smith C.D."/>
            <person name="Smith T.F."/>
            <person name="Spieth J."/>
            <person name="Stage D.E."/>
            <person name="Stark A."/>
            <person name="Stephan W."/>
            <person name="Strausberg R.L."/>
            <person name="Strempel S."/>
            <person name="Sturgill D."/>
            <person name="Sutton G."/>
            <person name="Sutton G.G."/>
            <person name="Tao W."/>
            <person name="Teichmann S."/>
            <person name="Tobari Y.N."/>
            <person name="Tomimura Y."/>
            <person name="Tsolas J.M."/>
            <person name="Valente V.L."/>
            <person name="Venter E."/>
            <person name="Venter J.C."/>
            <person name="Vicario S."/>
            <person name="Vieira F.G."/>
            <person name="Vilella A.J."/>
            <person name="Villasante A."/>
            <person name="Walenz B."/>
            <person name="Wang J."/>
            <person name="Wasserman M."/>
            <person name="Watts T."/>
            <person name="Wilson D."/>
            <person name="Wilson R.K."/>
            <person name="Wing R.A."/>
            <person name="Wolfner M.F."/>
            <person name="Wong A."/>
            <person name="Wong G.K."/>
            <person name="Wu C.I."/>
            <person name="Wu G."/>
            <person name="Yamamoto D."/>
            <person name="Yang H.P."/>
            <person name="Yang S.P."/>
            <person name="Yorke J.A."/>
            <person name="Yoshida K."/>
            <person name="Zdobnov E."/>
            <person name="Zhang P."/>
            <person name="Zhang Y."/>
            <person name="Zimin A.V."/>
            <person name="Baldwin J."/>
            <person name="Abdouelleil A."/>
            <person name="Abdulkadir J."/>
            <person name="Abebe A."/>
            <person name="Abera B."/>
            <person name="Abreu J."/>
            <person name="Acer S.C."/>
            <person name="Aftuck L."/>
            <person name="Alexander A."/>
            <person name="An P."/>
            <person name="Anderson E."/>
            <person name="Anderson S."/>
            <person name="Arachi H."/>
            <person name="Azer M."/>
            <person name="Bachantsang P."/>
            <person name="Barry A."/>
            <person name="Bayul T."/>
            <person name="Berlin A."/>
            <person name="Bessette D."/>
            <person name="Bloom T."/>
            <person name="Blye J."/>
            <person name="Boguslavskiy L."/>
            <person name="Bonnet C."/>
            <person name="Boukhgalter B."/>
            <person name="Bourzgui I."/>
            <person name="Brown A."/>
            <person name="Cahill P."/>
            <person name="Channer S."/>
            <person name="Cheshatsang Y."/>
            <person name="Chuda L."/>
            <person name="Citroen M."/>
            <person name="Collymore A."/>
            <person name="Cooke P."/>
            <person name="Costello M."/>
            <person name="D'Aco K."/>
            <person name="Daza R."/>
            <person name="De Haan G."/>
            <person name="DeGray S."/>
            <person name="DeMaso C."/>
            <person name="Dhargay N."/>
            <person name="Dooley K."/>
            <person name="Dooley E."/>
            <person name="Doricent M."/>
            <person name="Dorje P."/>
            <person name="Dorjee K."/>
            <person name="Dupes A."/>
            <person name="Elong R."/>
            <person name="Falk J."/>
            <person name="Farina A."/>
            <person name="Faro S."/>
            <person name="Ferguson D."/>
            <person name="Fisher S."/>
            <person name="Foley C.D."/>
            <person name="Franke A."/>
            <person name="Friedrich D."/>
            <person name="Gadbois L."/>
            <person name="Gearin G."/>
            <person name="Gearin C.R."/>
            <person name="Giannoukos G."/>
            <person name="Goode T."/>
            <person name="Graham J."/>
            <person name="Grandbois E."/>
            <person name="Grewal S."/>
            <person name="Gyaltsen K."/>
            <person name="Hafez N."/>
            <person name="Hagos B."/>
            <person name="Hall J."/>
            <person name="Henson C."/>
            <person name="Hollinger A."/>
            <person name="Honan T."/>
            <person name="Huard M.D."/>
            <person name="Hughes L."/>
            <person name="Hurhula B."/>
            <person name="Husby M.E."/>
            <person name="Kamat A."/>
            <person name="Kanga B."/>
            <person name="Kashin S."/>
            <person name="Khazanovich D."/>
            <person name="Kisner P."/>
            <person name="Lance K."/>
            <person name="Lara M."/>
            <person name="Lee W."/>
            <person name="Lennon N."/>
            <person name="Letendre F."/>
            <person name="LeVine R."/>
            <person name="Lipovsky A."/>
            <person name="Liu X."/>
            <person name="Liu J."/>
            <person name="Liu S."/>
            <person name="Lokyitsang T."/>
            <person name="Lokyitsang Y."/>
            <person name="Lubonja R."/>
            <person name="Lui A."/>
            <person name="MacDonald P."/>
            <person name="Magnisalis V."/>
            <person name="Maru K."/>
            <person name="Matthews C."/>
            <person name="McCusker W."/>
            <person name="McDonough S."/>
            <person name="Mehta T."/>
            <person name="Meldrim J."/>
            <person name="Meneus L."/>
            <person name="Mihai O."/>
            <person name="Mihalev A."/>
            <person name="Mihova T."/>
            <person name="Mittelman R."/>
            <person name="Mlenga V."/>
            <person name="Montmayeur A."/>
            <person name="Mulrain L."/>
            <person name="Navidi A."/>
            <person name="Naylor J."/>
            <person name="Negash T."/>
            <person name="Nguyen T."/>
            <person name="Nguyen N."/>
            <person name="Nicol R."/>
            <person name="Norbu C."/>
            <person name="Norbu N."/>
            <person name="Novod N."/>
            <person name="O'Neill B."/>
            <person name="Osman S."/>
            <person name="Markiewicz E."/>
            <person name="Oyono O.L."/>
            <person name="Patti C."/>
            <person name="Phunkhang P."/>
            <person name="Pierre F."/>
            <person name="Priest M."/>
            <person name="Raghuraman S."/>
            <person name="Rege F."/>
            <person name="Reyes R."/>
            <person name="Rise C."/>
            <person name="Rogov P."/>
            <person name="Ross K."/>
            <person name="Ryan E."/>
            <person name="Settipalli S."/>
            <person name="Shea T."/>
            <person name="Sherpa N."/>
            <person name="Shi L."/>
            <person name="Shih D."/>
            <person name="Sparrow T."/>
            <person name="Spaulding J."/>
            <person name="Stalker J."/>
            <person name="Stange-Thomann N."/>
            <person name="Stavropoulos S."/>
            <person name="Stone C."/>
            <person name="Strader C."/>
            <person name="Tesfaye S."/>
            <person name="Thomson T."/>
            <person name="Thoulutsang Y."/>
            <person name="Thoulutsang D."/>
            <person name="Topham K."/>
            <person name="Topping I."/>
            <person name="Tsamla T."/>
            <person name="Vassiliev H."/>
            <person name="Vo A."/>
            <person name="Wangchuk T."/>
            <person name="Wangdi T."/>
            <person name="Weiand M."/>
            <person name="Wilkinson J."/>
            <person name="Wilson A."/>
            <person name="Yadav S."/>
            <person name="Young G."/>
            <person name="Yu Q."/>
            <person name="Zembek L."/>
            <person name="Zhong D."/>
            <person name="Zimmer A."/>
            <person name="Zwirko Z."/>
            <person name="Jaffe D.B."/>
            <person name="Alvarez P."/>
            <person name="Brockman W."/>
            <person name="Butler J."/>
            <person name="Chin C."/>
            <person name="Gnerre S."/>
            <person name="Grabherr M."/>
            <person name="Kleber M."/>
            <person name="Mauceli E."/>
            <person name="MacCallum I."/>
        </authorList>
    </citation>
    <scope>NUCLEOTIDE SEQUENCE [LARGE SCALE GENOMIC DNA]</scope>
    <source>
        <strain evidence="3">white501</strain>
    </source>
</reference>
<feature type="region of interest" description="Disordered" evidence="1">
    <location>
        <begin position="51"/>
        <end position="70"/>
    </location>
</feature>
<dbReference type="EMBL" id="CM000362">
    <property type="protein sequence ID" value="EDX05873.1"/>
    <property type="molecule type" value="Genomic_DNA"/>
</dbReference>
<protein>
    <submittedName>
        <fullName evidence="2">GD10407</fullName>
    </submittedName>
</protein>
<dbReference type="AlphaFoldDB" id="B4QD86"/>
<gene>
    <name evidence="2" type="primary">Dsim\GD10407</name>
    <name evidence="2" type="ORF">Dsim_GD10407</name>
</gene>
<organism evidence="2 3">
    <name type="scientific">Drosophila simulans</name>
    <name type="common">Fruit fly</name>
    <dbReference type="NCBI Taxonomy" id="7240"/>
    <lineage>
        <taxon>Eukaryota</taxon>
        <taxon>Metazoa</taxon>
        <taxon>Ecdysozoa</taxon>
        <taxon>Arthropoda</taxon>
        <taxon>Hexapoda</taxon>
        <taxon>Insecta</taxon>
        <taxon>Pterygota</taxon>
        <taxon>Neoptera</taxon>
        <taxon>Endopterygota</taxon>
        <taxon>Diptera</taxon>
        <taxon>Brachycera</taxon>
        <taxon>Muscomorpha</taxon>
        <taxon>Ephydroidea</taxon>
        <taxon>Drosophilidae</taxon>
        <taxon>Drosophila</taxon>
        <taxon>Sophophora</taxon>
    </lineage>
</organism>
<dbReference type="Proteomes" id="UP000000304">
    <property type="component" value="Chromosome 2R"/>
</dbReference>
<dbReference type="HOGENOM" id="CLU_1798483_0_0_1"/>
<keyword evidence="3" id="KW-1185">Reference proteome</keyword>
<accession>B4QD86</accession>
<name>B4QD86_DROSI</name>
<dbReference type="InterPro" id="IPR036691">
    <property type="entry name" value="Endo/exonu/phosph_ase_sf"/>
</dbReference>
<sequence length="144" mass="15951">MYAHISVIQLNVNHCAAAQSLLAQTAAERNVDIMLLSESYVTGTGPSSMILDESGRCPPWRRQSRPAGQAWDTRKIDEAMLAYQIKSLEIPNAESMAAGQTLRRIHAKKKEGTAQTTRVLVRTVYEPKAAPTTRRSWRLSEGNA</sequence>
<evidence type="ECO:0000313" key="2">
    <source>
        <dbReference type="EMBL" id="EDX05873.1"/>
    </source>
</evidence>
<dbReference type="SUPFAM" id="SSF56219">
    <property type="entry name" value="DNase I-like"/>
    <property type="match status" value="1"/>
</dbReference>
<evidence type="ECO:0000256" key="1">
    <source>
        <dbReference type="SAM" id="MobiDB-lite"/>
    </source>
</evidence>
<proteinExistence type="predicted"/>